<comment type="caution">
    <text evidence="2">The sequence shown here is derived from an EMBL/GenBank/DDBJ whole genome shotgun (WGS) entry which is preliminary data.</text>
</comment>
<dbReference type="Proteomes" id="UP000003781">
    <property type="component" value="Unassembled WGS sequence"/>
</dbReference>
<name>A3ILU9_9CHRO</name>
<gene>
    <name evidence="2" type="ORF">CY0110_01729</name>
</gene>
<dbReference type="AlphaFoldDB" id="A3ILU9"/>
<keyword evidence="1" id="KW-0732">Signal</keyword>
<protein>
    <submittedName>
        <fullName evidence="2">Uncharacterized protein</fullName>
    </submittedName>
</protein>
<reference evidence="2 3" key="1">
    <citation type="submission" date="2007-03" db="EMBL/GenBank/DDBJ databases">
        <authorList>
            <person name="Stal L."/>
            <person name="Ferriera S."/>
            <person name="Johnson J."/>
            <person name="Kravitz S."/>
            <person name="Beeson K."/>
            <person name="Sutton G."/>
            <person name="Rogers Y.-H."/>
            <person name="Friedman R."/>
            <person name="Frazier M."/>
            <person name="Venter J.C."/>
        </authorList>
    </citation>
    <scope>NUCLEOTIDE SEQUENCE [LARGE SCALE GENOMIC DNA]</scope>
    <source>
        <strain evidence="2 3">CCY0110</strain>
    </source>
</reference>
<feature type="signal peptide" evidence="1">
    <location>
        <begin position="1"/>
        <end position="27"/>
    </location>
</feature>
<organism evidence="2 3">
    <name type="scientific">Crocosphaera chwakensis CCY0110</name>
    <dbReference type="NCBI Taxonomy" id="391612"/>
    <lineage>
        <taxon>Bacteria</taxon>
        <taxon>Bacillati</taxon>
        <taxon>Cyanobacteriota</taxon>
        <taxon>Cyanophyceae</taxon>
        <taxon>Oscillatoriophycideae</taxon>
        <taxon>Chroococcales</taxon>
        <taxon>Aphanothecaceae</taxon>
        <taxon>Crocosphaera</taxon>
        <taxon>Crocosphaera chwakensis</taxon>
    </lineage>
</organism>
<dbReference type="RefSeq" id="WP_008274323.1">
    <property type="nucleotide sequence ID" value="NZ_AAXW01000006.1"/>
</dbReference>
<evidence type="ECO:0000313" key="2">
    <source>
        <dbReference type="EMBL" id="EAZ92405.1"/>
    </source>
</evidence>
<proteinExistence type="predicted"/>
<accession>A3ILU9</accession>
<keyword evidence="3" id="KW-1185">Reference proteome</keyword>
<evidence type="ECO:0000256" key="1">
    <source>
        <dbReference type="SAM" id="SignalP"/>
    </source>
</evidence>
<feature type="chain" id="PRO_5002653740" evidence="1">
    <location>
        <begin position="28"/>
        <end position="122"/>
    </location>
</feature>
<evidence type="ECO:0000313" key="3">
    <source>
        <dbReference type="Proteomes" id="UP000003781"/>
    </source>
</evidence>
<sequence length="122" mass="13867">MNKSASWLSLIVVATLTVFPSNSNVNAQNKQSDWQEDCLMDTEDYVEPNMLAMMAYRGAFEEEGIPGYVKFKTEFRSGDITGEQIVNAAIQNCMLSRRYTLERNSAYVEDVENQVQYFLGAQ</sequence>
<dbReference type="EMBL" id="AAXW01000006">
    <property type="protein sequence ID" value="EAZ92405.1"/>
    <property type="molecule type" value="Genomic_DNA"/>
</dbReference>